<protein>
    <recommendedName>
        <fullName evidence="3">Autophagy-related protein 13</fullName>
    </recommendedName>
</protein>
<keyword evidence="2 3" id="KW-0072">Autophagy</keyword>
<dbReference type="PANTHER" id="PTHR13430">
    <property type="match status" value="1"/>
</dbReference>
<evidence type="ECO:0000259" key="4">
    <source>
        <dbReference type="Pfam" id="PF10033"/>
    </source>
</evidence>
<keyword evidence="6" id="KW-1185">Reference proteome</keyword>
<accession>A0A8E2DEA3</accession>
<evidence type="ECO:0000256" key="2">
    <source>
        <dbReference type="ARBA" id="ARBA00023006"/>
    </source>
</evidence>
<dbReference type="AlphaFoldDB" id="A0A8E2DEA3"/>
<dbReference type="Pfam" id="PF10033">
    <property type="entry name" value="ATG13"/>
    <property type="match status" value="1"/>
</dbReference>
<comment type="similarity">
    <text evidence="1 3">Belongs to the ATG13 family. Fungi subfamily.</text>
</comment>
<feature type="domain" description="Autophagy-related protein 13 N-terminal" evidence="4">
    <location>
        <begin position="13"/>
        <end position="160"/>
    </location>
</feature>
<dbReference type="InterPro" id="IPR040182">
    <property type="entry name" value="ATG13"/>
</dbReference>
<dbReference type="GO" id="GO:0000407">
    <property type="term" value="C:phagophore assembly site"/>
    <property type="evidence" value="ECO:0007669"/>
    <property type="project" value="TreeGrafter"/>
</dbReference>
<evidence type="ECO:0000256" key="3">
    <source>
        <dbReference type="RuleBase" id="RU361214"/>
    </source>
</evidence>
<reference evidence="5 6" key="1">
    <citation type="submission" date="2016-07" db="EMBL/GenBank/DDBJ databases">
        <title>Draft genome of the white-rot fungus Obba rivulosa 3A-2.</title>
        <authorList>
            <consortium name="DOE Joint Genome Institute"/>
            <person name="Miettinen O."/>
            <person name="Riley R."/>
            <person name="Acob R."/>
            <person name="Barry K."/>
            <person name="Cullen D."/>
            <person name="De Vries R."/>
            <person name="Hainaut M."/>
            <person name="Hatakka A."/>
            <person name="Henrissat B."/>
            <person name="Hilden K."/>
            <person name="Kuo R."/>
            <person name="Labutti K."/>
            <person name="Lipzen A."/>
            <person name="Makela M.R."/>
            <person name="Sandor L."/>
            <person name="Spatafora J.W."/>
            <person name="Grigoriev I.V."/>
            <person name="Hibbett D.S."/>
        </authorList>
    </citation>
    <scope>NUCLEOTIDE SEQUENCE [LARGE SCALE GENOMIC DNA]</scope>
    <source>
        <strain evidence="5 6">3A-2</strain>
    </source>
</reference>
<dbReference type="GO" id="GO:0000423">
    <property type="term" value="P:mitophagy"/>
    <property type="evidence" value="ECO:0007669"/>
    <property type="project" value="TreeGrafter"/>
</dbReference>
<dbReference type="OrthoDB" id="70161at2759"/>
<gene>
    <name evidence="5" type="ORF">OBBRIDRAFT_714127</name>
</gene>
<evidence type="ECO:0000256" key="1">
    <source>
        <dbReference type="ARBA" id="ARBA00005246"/>
    </source>
</evidence>
<dbReference type="GO" id="GO:1990316">
    <property type="term" value="C:Atg1/ULK1 kinase complex"/>
    <property type="evidence" value="ECO:0007669"/>
    <property type="project" value="InterPro"/>
</dbReference>
<sequence length="160" mass="17703">MSQDSQKADSIAHRFFSKLAQLVHHARATVPTSTASPKLDRWFNLESPDPELFKEPTRPYRSLSSLPTPPPPFTIHVLLAVPELAHNQVLVHLPPGGPRTRLNPPPAHVLLEEWTLSIASANLATAADESGVPSASTLYKHGIQLFRSVYTLLRVLPAWR</sequence>
<evidence type="ECO:0000313" key="5">
    <source>
        <dbReference type="EMBL" id="OCH83696.1"/>
    </source>
</evidence>
<dbReference type="PANTHER" id="PTHR13430:SF4">
    <property type="entry name" value="AUTOPHAGY-RELATED PROTEIN 13"/>
    <property type="match status" value="1"/>
</dbReference>
<dbReference type="EMBL" id="KV722862">
    <property type="protein sequence ID" value="OCH83696.1"/>
    <property type="molecule type" value="Genomic_DNA"/>
</dbReference>
<proteinExistence type="inferred from homology"/>
<organism evidence="5 6">
    <name type="scientific">Obba rivulosa</name>
    <dbReference type="NCBI Taxonomy" id="1052685"/>
    <lineage>
        <taxon>Eukaryota</taxon>
        <taxon>Fungi</taxon>
        <taxon>Dikarya</taxon>
        <taxon>Basidiomycota</taxon>
        <taxon>Agaricomycotina</taxon>
        <taxon>Agaricomycetes</taxon>
        <taxon>Polyporales</taxon>
        <taxon>Gelatoporiaceae</taxon>
        <taxon>Obba</taxon>
    </lineage>
</organism>
<feature type="non-terminal residue" evidence="5">
    <location>
        <position position="1"/>
    </location>
</feature>
<dbReference type="GO" id="GO:0034727">
    <property type="term" value="P:piecemeal microautophagy of the nucleus"/>
    <property type="evidence" value="ECO:0007669"/>
    <property type="project" value="TreeGrafter"/>
</dbReference>
<dbReference type="GO" id="GO:0005829">
    <property type="term" value="C:cytosol"/>
    <property type="evidence" value="ECO:0007669"/>
    <property type="project" value="TreeGrafter"/>
</dbReference>
<name>A0A8E2DEA3_9APHY</name>
<dbReference type="Gene3D" id="3.30.900.10">
    <property type="entry name" value="HORMA domain"/>
    <property type="match status" value="1"/>
</dbReference>
<dbReference type="InterPro" id="IPR018731">
    <property type="entry name" value="Atg13_N"/>
</dbReference>
<evidence type="ECO:0000313" key="6">
    <source>
        <dbReference type="Proteomes" id="UP000250043"/>
    </source>
</evidence>
<dbReference type="Proteomes" id="UP000250043">
    <property type="component" value="Unassembled WGS sequence"/>
</dbReference>
<dbReference type="InterPro" id="IPR036570">
    <property type="entry name" value="HORMA_dom_sf"/>
</dbReference>
<dbReference type="GO" id="GO:0034497">
    <property type="term" value="P:protein localization to phagophore assembly site"/>
    <property type="evidence" value="ECO:0007669"/>
    <property type="project" value="TreeGrafter"/>
</dbReference>